<feature type="domain" description="PAS" evidence="13">
    <location>
        <begin position="515"/>
        <end position="586"/>
    </location>
</feature>
<keyword evidence="10" id="KW-0175">Coiled coil</keyword>
<dbReference type="CDD" id="cd00130">
    <property type="entry name" value="PAS"/>
    <property type="match status" value="2"/>
</dbReference>
<evidence type="ECO:0000256" key="3">
    <source>
        <dbReference type="ARBA" id="ARBA00012438"/>
    </source>
</evidence>
<dbReference type="SUPFAM" id="SSF55785">
    <property type="entry name" value="PYP-like sensor domain (PAS domain)"/>
    <property type="match status" value="2"/>
</dbReference>
<evidence type="ECO:0000256" key="4">
    <source>
        <dbReference type="ARBA" id="ARBA00022553"/>
    </source>
</evidence>
<dbReference type="SMART" id="SM00304">
    <property type="entry name" value="HAMP"/>
    <property type="match status" value="1"/>
</dbReference>
<dbReference type="PANTHER" id="PTHR43065:SF10">
    <property type="entry name" value="PEROXIDE STRESS-ACTIVATED HISTIDINE KINASE MAK3"/>
    <property type="match status" value="1"/>
</dbReference>
<dbReference type="Gene3D" id="3.30.450.20">
    <property type="entry name" value="PAS domain"/>
    <property type="match status" value="3"/>
</dbReference>
<dbReference type="SUPFAM" id="SSF55781">
    <property type="entry name" value="GAF domain-like"/>
    <property type="match status" value="1"/>
</dbReference>
<dbReference type="InterPro" id="IPR036890">
    <property type="entry name" value="HATPase_C_sf"/>
</dbReference>
<dbReference type="Pfam" id="PF02518">
    <property type="entry name" value="HATPase_c"/>
    <property type="match status" value="1"/>
</dbReference>
<dbReference type="SUPFAM" id="SSF55874">
    <property type="entry name" value="ATPase domain of HSP90 chaperone/DNA topoisomerase II/histidine kinase"/>
    <property type="match status" value="1"/>
</dbReference>
<evidence type="ECO:0000256" key="1">
    <source>
        <dbReference type="ARBA" id="ARBA00000085"/>
    </source>
</evidence>
<keyword evidence="16" id="KW-0548">Nucleotidyltransferase</keyword>
<evidence type="ECO:0000313" key="16">
    <source>
        <dbReference type="EMBL" id="KWT94488.1"/>
    </source>
</evidence>
<keyword evidence="11" id="KW-0812">Transmembrane</keyword>
<dbReference type="GO" id="GO:0052621">
    <property type="term" value="F:diguanylate cyclase activity"/>
    <property type="evidence" value="ECO:0007669"/>
    <property type="project" value="UniProtKB-EC"/>
</dbReference>
<evidence type="ECO:0000256" key="11">
    <source>
        <dbReference type="SAM" id="Phobius"/>
    </source>
</evidence>
<dbReference type="Gene3D" id="1.10.287.130">
    <property type="match status" value="1"/>
</dbReference>
<dbReference type="InterPro" id="IPR003594">
    <property type="entry name" value="HATPase_dom"/>
</dbReference>
<dbReference type="CDD" id="cd18774">
    <property type="entry name" value="PDC2_HK_sensor"/>
    <property type="match status" value="1"/>
</dbReference>
<comment type="caution">
    <text evidence="16">The sequence shown here is derived from an EMBL/GenBank/DDBJ whole genome shotgun (WGS) entry which is preliminary data.</text>
</comment>
<feature type="domain" description="HAMP" evidence="15">
    <location>
        <begin position="332"/>
        <end position="384"/>
    </location>
</feature>
<evidence type="ECO:0000256" key="7">
    <source>
        <dbReference type="ARBA" id="ARBA00022777"/>
    </source>
</evidence>
<dbReference type="InterPro" id="IPR004358">
    <property type="entry name" value="Sig_transdc_His_kin-like_C"/>
</dbReference>
<evidence type="ECO:0000259" key="13">
    <source>
        <dbReference type="PROSITE" id="PS50112"/>
    </source>
</evidence>
<evidence type="ECO:0000259" key="14">
    <source>
        <dbReference type="PROSITE" id="PS50113"/>
    </source>
</evidence>
<name>A0ABR5SJE1_9BACT</name>
<dbReference type="GO" id="GO:0016301">
    <property type="term" value="F:kinase activity"/>
    <property type="evidence" value="ECO:0007669"/>
    <property type="project" value="UniProtKB-KW"/>
</dbReference>
<evidence type="ECO:0000256" key="10">
    <source>
        <dbReference type="SAM" id="Coils"/>
    </source>
</evidence>
<dbReference type="Pfam" id="PF00672">
    <property type="entry name" value="HAMP"/>
    <property type="match status" value="1"/>
</dbReference>
<dbReference type="InterPro" id="IPR003661">
    <property type="entry name" value="HisK_dim/P_dom"/>
</dbReference>
<dbReference type="PROSITE" id="PS50113">
    <property type="entry name" value="PAC"/>
    <property type="match status" value="2"/>
</dbReference>
<dbReference type="SUPFAM" id="SSF47384">
    <property type="entry name" value="Homodimeric domain of signal transducing histidine kinase"/>
    <property type="match status" value="1"/>
</dbReference>
<dbReference type="Gene3D" id="1.10.8.500">
    <property type="entry name" value="HAMP domain in histidine kinase"/>
    <property type="match status" value="1"/>
</dbReference>
<keyword evidence="8" id="KW-0067">ATP-binding</keyword>
<dbReference type="RefSeq" id="WP_085050751.1">
    <property type="nucleotide sequence ID" value="NZ_LNQR01000005.1"/>
</dbReference>
<comment type="catalytic activity">
    <reaction evidence="1">
        <text>ATP + protein L-histidine = ADP + protein N-phospho-L-histidine.</text>
        <dbReference type="EC" id="2.7.13.3"/>
    </reaction>
</comment>
<dbReference type="InterPro" id="IPR001610">
    <property type="entry name" value="PAC"/>
</dbReference>
<reference evidence="16 17" key="1">
    <citation type="submission" date="2015-11" db="EMBL/GenBank/DDBJ databases">
        <authorList>
            <person name="Lin W."/>
        </authorList>
    </citation>
    <scope>NUCLEOTIDE SEQUENCE [LARGE SCALE GENOMIC DNA]</scope>
    <source>
        <strain evidence="16 17">HCH-1</strain>
    </source>
</reference>
<keyword evidence="11" id="KW-0472">Membrane</keyword>
<dbReference type="Pfam" id="PF13426">
    <property type="entry name" value="PAS_9"/>
    <property type="match status" value="1"/>
</dbReference>
<dbReference type="PANTHER" id="PTHR43065">
    <property type="entry name" value="SENSOR HISTIDINE KINASE"/>
    <property type="match status" value="1"/>
</dbReference>
<comment type="subcellular location">
    <subcellularLocation>
        <location evidence="2">Membrane</location>
    </subcellularLocation>
</comment>
<evidence type="ECO:0000256" key="6">
    <source>
        <dbReference type="ARBA" id="ARBA00022741"/>
    </source>
</evidence>
<feature type="domain" description="PAS" evidence="13">
    <location>
        <begin position="389"/>
        <end position="460"/>
    </location>
</feature>
<dbReference type="SMART" id="SM00065">
    <property type="entry name" value="GAF"/>
    <property type="match status" value="1"/>
</dbReference>
<feature type="transmembrane region" description="Helical" evidence="11">
    <location>
        <begin position="17"/>
        <end position="35"/>
    </location>
</feature>
<keyword evidence="9" id="KW-0902">Two-component regulatory system</keyword>
<dbReference type="InterPro" id="IPR000700">
    <property type="entry name" value="PAS-assoc_C"/>
</dbReference>
<organism evidence="16 17">
    <name type="scientific">Candidatus Magnetominusculus xianensis</name>
    <dbReference type="NCBI Taxonomy" id="1748249"/>
    <lineage>
        <taxon>Bacteria</taxon>
        <taxon>Pseudomonadati</taxon>
        <taxon>Nitrospirota</taxon>
        <taxon>Nitrospiria</taxon>
        <taxon>Nitrospirales</taxon>
        <taxon>Nitrospiraceae</taxon>
        <taxon>Candidatus Magnetominusculus</taxon>
    </lineage>
</organism>
<dbReference type="Pfam" id="PF08447">
    <property type="entry name" value="PAS_3"/>
    <property type="match status" value="1"/>
</dbReference>
<feature type="domain" description="Histidine kinase" evidence="12">
    <location>
        <begin position="850"/>
        <end position="1073"/>
    </location>
</feature>
<dbReference type="SMART" id="SM00091">
    <property type="entry name" value="PAS"/>
    <property type="match status" value="2"/>
</dbReference>
<feature type="domain" description="PAC" evidence="14">
    <location>
        <begin position="463"/>
        <end position="514"/>
    </location>
</feature>
<dbReference type="InterPro" id="IPR036097">
    <property type="entry name" value="HisK_dim/P_sf"/>
</dbReference>
<evidence type="ECO:0000259" key="15">
    <source>
        <dbReference type="PROSITE" id="PS50885"/>
    </source>
</evidence>
<dbReference type="Gene3D" id="3.30.450.40">
    <property type="match status" value="1"/>
</dbReference>
<evidence type="ECO:0000313" key="17">
    <source>
        <dbReference type="Proteomes" id="UP000060487"/>
    </source>
</evidence>
<evidence type="ECO:0000256" key="2">
    <source>
        <dbReference type="ARBA" id="ARBA00004370"/>
    </source>
</evidence>
<proteinExistence type="predicted"/>
<evidence type="ECO:0000256" key="9">
    <source>
        <dbReference type="ARBA" id="ARBA00023012"/>
    </source>
</evidence>
<keyword evidence="7 16" id="KW-0418">Kinase</keyword>
<dbReference type="InterPro" id="IPR013655">
    <property type="entry name" value="PAS_fold_3"/>
</dbReference>
<protein>
    <recommendedName>
        <fullName evidence="3">histidine kinase</fullName>
        <ecNumber evidence="3">2.7.13.3</ecNumber>
    </recommendedName>
</protein>
<dbReference type="Gene3D" id="3.30.565.10">
    <property type="entry name" value="Histidine kinase-like ATPase, C-terminal domain"/>
    <property type="match status" value="1"/>
</dbReference>
<dbReference type="PRINTS" id="PR00344">
    <property type="entry name" value="BCTRLSENSOR"/>
</dbReference>
<dbReference type="NCBIfam" id="TIGR00229">
    <property type="entry name" value="sensory_box"/>
    <property type="match status" value="2"/>
</dbReference>
<dbReference type="EMBL" id="LNQR01000005">
    <property type="protein sequence ID" value="KWT94488.1"/>
    <property type="molecule type" value="Genomic_DNA"/>
</dbReference>
<dbReference type="InterPro" id="IPR035965">
    <property type="entry name" value="PAS-like_dom_sf"/>
</dbReference>
<dbReference type="InterPro" id="IPR029016">
    <property type="entry name" value="GAF-like_dom_sf"/>
</dbReference>
<keyword evidence="4" id="KW-0597">Phosphoprotein</keyword>
<dbReference type="PROSITE" id="PS50112">
    <property type="entry name" value="PAS"/>
    <property type="match status" value="2"/>
</dbReference>
<accession>A0ABR5SJE1</accession>
<feature type="coiled-coil region" evidence="10">
    <location>
        <begin position="376"/>
        <end position="403"/>
    </location>
</feature>
<keyword evidence="5 16" id="KW-0808">Transferase</keyword>
<dbReference type="Pfam" id="PF13185">
    <property type="entry name" value="GAF_2"/>
    <property type="match status" value="1"/>
</dbReference>
<dbReference type="Proteomes" id="UP000060487">
    <property type="component" value="Unassembled WGS sequence"/>
</dbReference>
<feature type="domain" description="PAC" evidence="14">
    <location>
        <begin position="590"/>
        <end position="642"/>
    </location>
</feature>
<dbReference type="SMART" id="SM00086">
    <property type="entry name" value="PAC"/>
    <property type="match status" value="2"/>
</dbReference>
<dbReference type="InterPro" id="IPR003018">
    <property type="entry name" value="GAF"/>
</dbReference>
<evidence type="ECO:0000259" key="12">
    <source>
        <dbReference type="PROSITE" id="PS50109"/>
    </source>
</evidence>
<evidence type="ECO:0000256" key="8">
    <source>
        <dbReference type="ARBA" id="ARBA00022840"/>
    </source>
</evidence>
<sequence length="1073" mass="121587">MKNSVLDILSASIRAKMFLFISLLIILVMVTFFMFTDLIGIPFTDVESDQAEQFDEAVTKINQIADVRKDNIYKQILSLTSNIEAFVSSSLTKWYTSSGVPLEGNQEFNNYLESYRRAYNIFHHIQMADVKSGKVIASTRTVDIDRDVSYEFYISGAIKSRCYYVCFAFDRADGDTDLYISHVIDVDSQPRYVIIMSVSASDFFEALNSNSQRGDNTESVLADNDGRLLINLKHTLPDGSKAVPLQYKISSPIMARALDAAEGTIVNNDYRGVTVLAAYRYIPINAETGWALVVKRDYSDVLAPYYNKLRYVVVLIICYLLAALILTHKIVKWLTRPILILKKAACAIGSGNLDTVVTVNTKDELGQLANTFNKMVTDLKDNQAELNRRREFLQKVLDNTTNAVYSIDLSGNFLLTNYKVTCITGYSKDELMGRSFSTLFDEDMLPQVREQFIKASVRGERVVNFEAELLRKDEVKRIINISIAPIYDNEKIGMVVGTAEDITHRRELEYQIKQSETRLRAIFEQSPIGIAIIESIPKRFIMINQSYCSIVGYSHEEMLGRTFVEITHPEDIESDLANMERLMDGEIDRFTIEKRYIRKDGSVVWVNLTCVPLWVSGEAPICHLAIVEDITEQKEIEEIRRLNEKRLEIMVHLNQFADKPANEIMDYALDKSIELTGSAIGFISFGNEDETEYTAGTFSYSVMKECTISKTSQSFSIEHSGLWGEAVRQRKPVIVNDYDTTTLFKRGYREGHVPLKNLMLVPTFDINRIVMVTAVGNKAGEYTQADVSQLTILMDGLWQHLERKRLADELRQLNQKLIDKVIEETQKRQQGEQLLTQQSKMAAMGEMISLIAHQWKQPLNVISVTAQDLGDAYAFGELNAEYLSSIQETIVKHVEFMVNTVDDFRKFLRPSKEKVLFDVKKAIEELVGMFLAYFVKDSISINIISEEALSSYNITGYPNEFKQVILNIINNARDAILLKREKDQSATSGSRDKIDIYISNDGAEKIIIAISDTGGGIPEDIVDRVFEAHFTTKPLTTGTGIGLYMSKTIIETNMGWKLTVRNIEGGAEFKIEI</sequence>
<keyword evidence="17" id="KW-1185">Reference proteome</keyword>
<dbReference type="EC" id="2.7.13.3" evidence="3"/>
<dbReference type="InterPro" id="IPR005467">
    <property type="entry name" value="His_kinase_dom"/>
</dbReference>
<dbReference type="CDD" id="cd00082">
    <property type="entry name" value="HisKA"/>
    <property type="match status" value="1"/>
</dbReference>
<dbReference type="SMART" id="SM00387">
    <property type="entry name" value="HATPase_c"/>
    <property type="match status" value="1"/>
</dbReference>
<dbReference type="CDD" id="cd06225">
    <property type="entry name" value="HAMP"/>
    <property type="match status" value="1"/>
</dbReference>
<dbReference type="InterPro" id="IPR000014">
    <property type="entry name" value="PAS"/>
</dbReference>
<dbReference type="PROSITE" id="PS50885">
    <property type="entry name" value="HAMP"/>
    <property type="match status" value="1"/>
</dbReference>
<evidence type="ECO:0000256" key="5">
    <source>
        <dbReference type="ARBA" id="ARBA00022679"/>
    </source>
</evidence>
<keyword evidence="11" id="KW-1133">Transmembrane helix</keyword>
<dbReference type="PROSITE" id="PS50109">
    <property type="entry name" value="HIS_KIN"/>
    <property type="match status" value="1"/>
</dbReference>
<dbReference type="SUPFAM" id="SSF158472">
    <property type="entry name" value="HAMP domain-like"/>
    <property type="match status" value="1"/>
</dbReference>
<dbReference type="InterPro" id="IPR003660">
    <property type="entry name" value="HAMP_dom"/>
</dbReference>
<keyword evidence="6" id="KW-0547">Nucleotide-binding</keyword>
<gene>
    <name evidence="16" type="primary">yegE_2</name>
    <name evidence="16" type="ORF">ASN18_0218</name>
</gene>